<sequence>MNKMGVGTKVSEGEAKDMRTTTKLGIGIPAAVVVVLACALPYSIPL</sequence>
<organism evidence="3">
    <name type="scientific">Candidatus Methanogaster sp. ANME-2c ERB4</name>
    <dbReference type="NCBI Taxonomy" id="2759911"/>
    <lineage>
        <taxon>Archaea</taxon>
        <taxon>Methanobacteriati</taxon>
        <taxon>Methanobacteriota</taxon>
        <taxon>Stenosarchaea group</taxon>
        <taxon>Methanomicrobia</taxon>
        <taxon>Methanosarcinales</taxon>
        <taxon>ANME-2 cluster</taxon>
        <taxon>Candidatus Methanogasteraceae</taxon>
        <taxon>Candidatus Methanogaster</taxon>
    </lineage>
</organism>
<evidence type="ECO:0000313" key="3">
    <source>
        <dbReference type="EMBL" id="QNO42757.1"/>
    </source>
</evidence>
<dbReference type="AlphaFoldDB" id="A0A7G9Y423"/>
<keyword evidence="1" id="KW-0472">Membrane</keyword>
<dbReference type="EMBL" id="MT630670">
    <property type="protein sequence ID" value="QNO41780.1"/>
    <property type="molecule type" value="Genomic_DNA"/>
</dbReference>
<dbReference type="EMBL" id="MT630760">
    <property type="protein sequence ID" value="QNO42757.1"/>
    <property type="molecule type" value="Genomic_DNA"/>
</dbReference>
<gene>
    <name evidence="3" type="ORF">BPAOADCO_00021</name>
    <name evidence="2" type="ORF">PIKABMHP_00021</name>
</gene>
<feature type="transmembrane region" description="Helical" evidence="1">
    <location>
        <begin position="24"/>
        <end position="44"/>
    </location>
</feature>
<keyword evidence="1" id="KW-0812">Transmembrane</keyword>
<evidence type="ECO:0000256" key="1">
    <source>
        <dbReference type="SAM" id="Phobius"/>
    </source>
</evidence>
<reference evidence="3" key="1">
    <citation type="submission" date="2020-06" db="EMBL/GenBank/DDBJ databases">
        <title>Unique genomic features of the anaerobic methanotrophic archaea.</title>
        <authorList>
            <person name="Chadwick G.L."/>
            <person name="Skennerton C.T."/>
            <person name="Laso-Perez R."/>
            <person name="Leu A.O."/>
            <person name="Speth D.R."/>
            <person name="Yu H."/>
            <person name="Morgan-Lang C."/>
            <person name="Hatzenpichler R."/>
            <person name="Goudeau D."/>
            <person name="Malmstrom R."/>
            <person name="Brazelton W.J."/>
            <person name="Woyke T."/>
            <person name="Hallam S.J."/>
            <person name="Tyson G.W."/>
            <person name="Wegener G."/>
            <person name="Boetius A."/>
            <person name="Orphan V."/>
        </authorList>
    </citation>
    <scope>NUCLEOTIDE SEQUENCE</scope>
</reference>
<evidence type="ECO:0000313" key="2">
    <source>
        <dbReference type="EMBL" id="QNO41780.1"/>
    </source>
</evidence>
<protein>
    <submittedName>
        <fullName evidence="3">Uncharacterized protein</fullName>
    </submittedName>
</protein>
<name>A0A7G9Y423_9EURY</name>
<accession>A0A7G9Y423</accession>
<keyword evidence="1" id="KW-1133">Transmembrane helix</keyword>
<proteinExistence type="predicted"/>